<keyword evidence="3 5" id="KW-1133">Transmembrane helix</keyword>
<name>A0ABS7HAX2_9HYPH</name>
<dbReference type="RefSeq" id="WP_220372922.1">
    <property type="nucleotide sequence ID" value="NZ_JAEUAO010000003.1"/>
</dbReference>
<protein>
    <submittedName>
        <fullName evidence="6">Isoprenylcysteine carboxylmethyltransferase family protein</fullName>
    </submittedName>
</protein>
<feature type="transmembrane region" description="Helical" evidence="5">
    <location>
        <begin position="6"/>
        <end position="25"/>
    </location>
</feature>
<dbReference type="Pfam" id="PF04191">
    <property type="entry name" value="PEMT"/>
    <property type="match status" value="1"/>
</dbReference>
<keyword evidence="2 5" id="KW-0812">Transmembrane</keyword>
<keyword evidence="7" id="KW-1185">Reference proteome</keyword>
<dbReference type="Proteomes" id="UP000757604">
    <property type="component" value="Unassembled WGS sequence"/>
</dbReference>
<evidence type="ECO:0000313" key="7">
    <source>
        <dbReference type="Proteomes" id="UP000757604"/>
    </source>
</evidence>
<dbReference type="PANTHER" id="PTHR12714">
    <property type="entry name" value="PROTEIN-S ISOPRENYLCYSTEINE O-METHYLTRANSFERASE"/>
    <property type="match status" value="1"/>
</dbReference>
<evidence type="ECO:0000256" key="1">
    <source>
        <dbReference type="ARBA" id="ARBA00004127"/>
    </source>
</evidence>
<dbReference type="PANTHER" id="PTHR12714:SF9">
    <property type="entry name" value="PROTEIN-S-ISOPRENYLCYSTEINE O-METHYLTRANSFERASE"/>
    <property type="match status" value="1"/>
</dbReference>
<feature type="transmembrane region" description="Helical" evidence="5">
    <location>
        <begin position="141"/>
        <end position="163"/>
    </location>
</feature>
<dbReference type="InterPro" id="IPR054851">
    <property type="entry name" value="Isoprenylcys_mtase"/>
</dbReference>
<dbReference type="EMBL" id="JAEUAO010000003">
    <property type="protein sequence ID" value="MBW9064361.1"/>
    <property type="molecule type" value="Genomic_DNA"/>
</dbReference>
<organism evidence="6 7">
    <name type="scientific">Rhizobium herbae</name>
    <dbReference type="NCBI Taxonomy" id="508661"/>
    <lineage>
        <taxon>Bacteria</taxon>
        <taxon>Pseudomonadati</taxon>
        <taxon>Pseudomonadota</taxon>
        <taxon>Alphaproteobacteria</taxon>
        <taxon>Hyphomicrobiales</taxon>
        <taxon>Rhizobiaceae</taxon>
        <taxon>Rhizobium/Agrobacterium group</taxon>
        <taxon>Rhizobium</taxon>
    </lineage>
</organism>
<dbReference type="NCBIfam" id="NF040696">
    <property type="entry name" value="isopcys_mtase"/>
    <property type="match status" value="1"/>
</dbReference>
<dbReference type="Gene3D" id="1.20.120.1630">
    <property type="match status" value="1"/>
</dbReference>
<feature type="transmembrane region" description="Helical" evidence="5">
    <location>
        <begin position="45"/>
        <end position="64"/>
    </location>
</feature>
<comment type="caution">
    <text evidence="6">The sequence shown here is derived from an EMBL/GenBank/DDBJ whole genome shotgun (WGS) entry which is preliminary data.</text>
</comment>
<comment type="subcellular location">
    <subcellularLocation>
        <location evidence="1">Endomembrane system</location>
        <topology evidence="1">Multi-pass membrane protein</topology>
    </subcellularLocation>
</comment>
<dbReference type="InterPro" id="IPR007318">
    <property type="entry name" value="Phopholipid_MeTrfase"/>
</dbReference>
<reference evidence="6 7" key="1">
    <citation type="journal article" date="2021" name="MBio">
        <title>Poor Competitiveness of Bradyrhizobium in Pigeon Pea Root Colonization in Indian Soils.</title>
        <authorList>
            <person name="Chalasani D."/>
            <person name="Basu A."/>
            <person name="Pullabhotla S.V.S.R.N."/>
            <person name="Jorrin B."/>
            <person name="Neal A.L."/>
            <person name="Poole P.S."/>
            <person name="Podile A.R."/>
            <person name="Tkacz A."/>
        </authorList>
    </citation>
    <scope>NUCLEOTIDE SEQUENCE [LARGE SCALE GENOMIC DNA]</scope>
    <source>
        <strain evidence="6 7">HU44</strain>
    </source>
</reference>
<feature type="transmembrane region" description="Helical" evidence="5">
    <location>
        <begin position="76"/>
        <end position="93"/>
    </location>
</feature>
<keyword evidence="4 5" id="KW-0472">Membrane</keyword>
<accession>A0ABS7HAX2</accession>
<evidence type="ECO:0000256" key="5">
    <source>
        <dbReference type="SAM" id="Phobius"/>
    </source>
</evidence>
<evidence type="ECO:0000256" key="4">
    <source>
        <dbReference type="ARBA" id="ARBA00023136"/>
    </source>
</evidence>
<evidence type="ECO:0000313" key="6">
    <source>
        <dbReference type="EMBL" id="MBW9064361.1"/>
    </source>
</evidence>
<gene>
    <name evidence="6" type="ORF">JNB71_13620</name>
</gene>
<evidence type="ECO:0000256" key="2">
    <source>
        <dbReference type="ARBA" id="ARBA00022692"/>
    </source>
</evidence>
<sequence>MSVAAAGEIVWMIGIVVWYVIRYPFERRAKRVRIVSHRRSGLDRFALAAALFGLAILPAFYVVTGIPRAADYPARSWAIFVGASMFALAMWIFRRTHKELGRNWSITLEIRDRHELVCGGPYALIRHPMYTSFLLMGLGQAFLLSNWIAGPAGIIGFAVLFFARADKEERMMLEIFGSRYSDYMRRTKRIIPYLY</sequence>
<proteinExistence type="predicted"/>
<evidence type="ECO:0000256" key="3">
    <source>
        <dbReference type="ARBA" id="ARBA00022989"/>
    </source>
</evidence>